<evidence type="ECO:0000313" key="6">
    <source>
        <dbReference type="EMBL" id="GAJ15072.1"/>
    </source>
</evidence>
<sequence length="47" mass="5341">TGKTEVALFKIAHLVEKEDVDPSSILTLTFTRSSAKFLRIKTLKRNH</sequence>
<protein>
    <recommendedName>
        <fullName evidence="5">UvrD-like helicase ATP-binding domain-containing protein</fullName>
    </recommendedName>
</protein>
<dbReference type="Pfam" id="PF00580">
    <property type="entry name" value="UvrD-helicase"/>
    <property type="match status" value="1"/>
</dbReference>
<name>X1VCN6_9ZZZZ</name>
<dbReference type="Gene3D" id="3.40.50.300">
    <property type="entry name" value="P-loop containing nucleotide triphosphate hydrolases"/>
    <property type="match status" value="1"/>
</dbReference>
<dbReference type="GO" id="GO:0016787">
    <property type="term" value="F:hydrolase activity"/>
    <property type="evidence" value="ECO:0007669"/>
    <property type="project" value="UniProtKB-KW"/>
</dbReference>
<reference evidence="6" key="1">
    <citation type="journal article" date="2014" name="Front. Microbiol.">
        <title>High frequency of phylogenetically diverse reductive dehalogenase-homologous genes in deep subseafloor sedimentary metagenomes.</title>
        <authorList>
            <person name="Kawai M."/>
            <person name="Futagami T."/>
            <person name="Toyoda A."/>
            <person name="Takaki Y."/>
            <person name="Nishi S."/>
            <person name="Hori S."/>
            <person name="Arai W."/>
            <person name="Tsubouchi T."/>
            <person name="Morono Y."/>
            <person name="Uchiyama I."/>
            <person name="Ito T."/>
            <person name="Fujiyama A."/>
            <person name="Inagaki F."/>
            <person name="Takami H."/>
        </authorList>
    </citation>
    <scope>NUCLEOTIDE SEQUENCE</scope>
    <source>
        <strain evidence="6">Expedition CK06-06</strain>
    </source>
</reference>
<keyword evidence="4" id="KW-0067">ATP-binding</keyword>
<feature type="non-terminal residue" evidence="6">
    <location>
        <position position="1"/>
    </location>
</feature>
<feature type="domain" description="UvrD-like helicase ATP-binding" evidence="5">
    <location>
        <begin position="1"/>
        <end position="41"/>
    </location>
</feature>
<dbReference type="AlphaFoldDB" id="X1VCN6"/>
<dbReference type="InterPro" id="IPR014016">
    <property type="entry name" value="UvrD-like_ATP-bd"/>
</dbReference>
<gene>
    <name evidence="6" type="ORF">S12H4_42576</name>
</gene>
<comment type="caution">
    <text evidence="6">The sequence shown here is derived from an EMBL/GenBank/DDBJ whole genome shotgun (WGS) entry which is preliminary data.</text>
</comment>
<dbReference type="InterPro" id="IPR027417">
    <property type="entry name" value="P-loop_NTPase"/>
</dbReference>
<evidence type="ECO:0000256" key="4">
    <source>
        <dbReference type="ARBA" id="ARBA00022840"/>
    </source>
</evidence>
<evidence type="ECO:0000259" key="5">
    <source>
        <dbReference type="Pfam" id="PF00580"/>
    </source>
</evidence>
<evidence type="ECO:0000256" key="2">
    <source>
        <dbReference type="ARBA" id="ARBA00022801"/>
    </source>
</evidence>
<dbReference type="GO" id="GO:0005524">
    <property type="term" value="F:ATP binding"/>
    <property type="evidence" value="ECO:0007669"/>
    <property type="project" value="UniProtKB-KW"/>
</dbReference>
<keyword evidence="3" id="KW-0347">Helicase</keyword>
<organism evidence="6">
    <name type="scientific">marine sediment metagenome</name>
    <dbReference type="NCBI Taxonomy" id="412755"/>
    <lineage>
        <taxon>unclassified sequences</taxon>
        <taxon>metagenomes</taxon>
        <taxon>ecological metagenomes</taxon>
    </lineage>
</organism>
<keyword evidence="2" id="KW-0378">Hydrolase</keyword>
<keyword evidence="1" id="KW-0547">Nucleotide-binding</keyword>
<evidence type="ECO:0000256" key="1">
    <source>
        <dbReference type="ARBA" id="ARBA00022741"/>
    </source>
</evidence>
<dbReference type="EMBL" id="BARW01026072">
    <property type="protein sequence ID" value="GAJ15072.1"/>
    <property type="molecule type" value="Genomic_DNA"/>
</dbReference>
<proteinExistence type="predicted"/>
<dbReference type="GO" id="GO:0004386">
    <property type="term" value="F:helicase activity"/>
    <property type="evidence" value="ECO:0007669"/>
    <property type="project" value="UniProtKB-KW"/>
</dbReference>
<evidence type="ECO:0000256" key="3">
    <source>
        <dbReference type="ARBA" id="ARBA00022806"/>
    </source>
</evidence>
<accession>X1VCN6</accession>
<dbReference type="SUPFAM" id="SSF52540">
    <property type="entry name" value="P-loop containing nucleoside triphosphate hydrolases"/>
    <property type="match status" value="1"/>
</dbReference>